<evidence type="ECO:0000313" key="1">
    <source>
        <dbReference type="EMBL" id="KAF8886635.1"/>
    </source>
</evidence>
<dbReference type="OrthoDB" id="191139at2759"/>
<comment type="caution">
    <text evidence="1">The sequence shown here is derived from an EMBL/GenBank/DDBJ whole genome shotgun (WGS) entry which is preliminary data.</text>
</comment>
<organism evidence="1 2">
    <name type="scientific">Gymnopilus junonius</name>
    <name type="common">Spectacular rustgill mushroom</name>
    <name type="synonym">Gymnopilus spectabilis subsp. junonius</name>
    <dbReference type="NCBI Taxonomy" id="109634"/>
    <lineage>
        <taxon>Eukaryota</taxon>
        <taxon>Fungi</taxon>
        <taxon>Dikarya</taxon>
        <taxon>Basidiomycota</taxon>
        <taxon>Agaricomycotina</taxon>
        <taxon>Agaricomycetes</taxon>
        <taxon>Agaricomycetidae</taxon>
        <taxon>Agaricales</taxon>
        <taxon>Agaricineae</taxon>
        <taxon>Hymenogastraceae</taxon>
        <taxon>Gymnopilus</taxon>
    </lineage>
</organism>
<sequence>MVKPNSEYLDGHLFGSKIGTKKGSSAFSLHPPTLTNAVANLDFSTLPDRIRAIDRVLGNKEGRPDYIPQMLPIEKGTATHVYAAFDPGLSAHNGSYLLDCHVADPLSIRSSHGPPVLSRRRSCGG</sequence>
<proteinExistence type="predicted"/>
<protein>
    <submittedName>
        <fullName evidence="1">Uncharacterized protein</fullName>
    </submittedName>
</protein>
<evidence type="ECO:0000313" key="2">
    <source>
        <dbReference type="Proteomes" id="UP000724874"/>
    </source>
</evidence>
<dbReference type="AlphaFoldDB" id="A0A9P5TJ12"/>
<name>A0A9P5TJ12_GYMJU</name>
<dbReference type="EMBL" id="JADNYJ010000095">
    <property type="protein sequence ID" value="KAF8886635.1"/>
    <property type="molecule type" value="Genomic_DNA"/>
</dbReference>
<accession>A0A9P5TJ12</accession>
<keyword evidence="2" id="KW-1185">Reference proteome</keyword>
<dbReference type="Proteomes" id="UP000724874">
    <property type="component" value="Unassembled WGS sequence"/>
</dbReference>
<reference evidence="1" key="1">
    <citation type="submission" date="2020-11" db="EMBL/GenBank/DDBJ databases">
        <authorList>
            <consortium name="DOE Joint Genome Institute"/>
            <person name="Ahrendt S."/>
            <person name="Riley R."/>
            <person name="Andreopoulos W."/>
            <person name="LaButti K."/>
            <person name="Pangilinan J."/>
            <person name="Ruiz-duenas F.J."/>
            <person name="Barrasa J.M."/>
            <person name="Sanchez-Garcia M."/>
            <person name="Camarero S."/>
            <person name="Miyauchi S."/>
            <person name="Serrano A."/>
            <person name="Linde D."/>
            <person name="Babiker R."/>
            <person name="Drula E."/>
            <person name="Ayuso-Fernandez I."/>
            <person name="Pacheco R."/>
            <person name="Padilla G."/>
            <person name="Ferreira P."/>
            <person name="Barriuso J."/>
            <person name="Kellner H."/>
            <person name="Castanera R."/>
            <person name="Alfaro M."/>
            <person name="Ramirez L."/>
            <person name="Pisabarro A.G."/>
            <person name="Kuo A."/>
            <person name="Tritt A."/>
            <person name="Lipzen A."/>
            <person name="He G."/>
            <person name="Yan M."/>
            <person name="Ng V."/>
            <person name="Cullen D."/>
            <person name="Martin F."/>
            <person name="Rosso M.-N."/>
            <person name="Henrissat B."/>
            <person name="Hibbett D."/>
            <person name="Martinez A.T."/>
            <person name="Grigoriev I.V."/>
        </authorList>
    </citation>
    <scope>NUCLEOTIDE SEQUENCE</scope>
    <source>
        <strain evidence="1">AH 44721</strain>
    </source>
</reference>
<gene>
    <name evidence="1" type="ORF">CPB84DRAFT_1541490</name>
</gene>